<dbReference type="InterPro" id="IPR045851">
    <property type="entry name" value="AMP-bd_C_sf"/>
</dbReference>
<dbReference type="SUPFAM" id="SSF56801">
    <property type="entry name" value="Acetyl-CoA synthetase-like"/>
    <property type="match status" value="1"/>
</dbReference>
<keyword evidence="2" id="KW-0576">Peroxisome</keyword>
<dbReference type="EnsemblMetazoa" id="AALFPA23_014084.R20476">
    <property type="protein sequence ID" value="AALFPA23_014084.P20476"/>
    <property type="gene ID" value="AALFPA23_014084"/>
</dbReference>
<dbReference type="InterPro" id="IPR042099">
    <property type="entry name" value="ANL_N_sf"/>
</dbReference>
<dbReference type="PROSITE" id="PS00455">
    <property type="entry name" value="AMP_BINDING"/>
    <property type="match status" value="1"/>
</dbReference>
<feature type="domain" description="AMP-binding enzyme C-terminal" evidence="4">
    <location>
        <begin position="482"/>
        <end position="559"/>
    </location>
</feature>
<reference evidence="5" key="2">
    <citation type="submission" date="2025-05" db="UniProtKB">
        <authorList>
            <consortium name="EnsemblMetazoa"/>
        </authorList>
    </citation>
    <scope>IDENTIFICATION</scope>
    <source>
        <strain evidence="5">Foshan</strain>
    </source>
</reference>
<dbReference type="Gene3D" id="3.30.300.30">
    <property type="match status" value="1"/>
</dbReference>
<evidence type="ECO:0000259" key="3">
    <source>
        <dbReference type="Pfam" id="PF00501"/>
    </source>
</evidence>
<evidence type="ECO:0000256" key="2">
    <source>
        <dbReference type="ARBA" id="ARBA00023140"/>
    </source>
</evidence>
<dbReference type="Proteomes" id="UP000069940">
    <property type="component" value="Unassembled WGS sequence"/>
</dbReference>
<dbReference type="InterPro" id="IPR020845">
    <property type="entry name" value="AMP-binding_CS"/>
</dbReference>
<evidence type="ECO:0000259" key="4">
    <source>
        <dbReference type="Pfam" id="PF13193"/>
    </source>
</evidence>
<proteinExistence type="predicted"/>
<dbReference type="GeneID" id="109405071"/>
<dbReference type="CDD" id="cd05911">
    <property type="entry name" value="Firefly_Luc_like"/>
    <property type="match status" value="1"/>
</dbReference>
<dbReference type="PANTHER" id="PTHR24096:SF353">
    <property type="entry name" value="GH16244P-RELATED"/>
    <property type="match status" value="1"/>
</dbReference>
<evidence type="ECO:0000313" key="6">
    <source>
        <dbReference type="Proteomes" id="UP000069940"/>
    </source>
</evidence>
<dbReference type="Gene3D" id="3.40.50.12780">
    <property type="entry name" value="N-terminal domain of ligase-like"/>
    <property type="match status" value="1"/>
</dbReference>
<evidence type="ECO:0000313" key="5">
    <source>
        <dbReference type="EnsemblMetazoa" id="AALFPA23_014084.P20476"/>
    </source>
</evidence>
<feature type="domain" description="AMP-dependent synthetase/ligase" evidence="3">
    <location>
        <begin position="72"/>
        <end position="430"/>
    </location>
</feature>
<dbReference type="InterPro" id="IPR000873">
    <property type="entry name" value="AMP-dep_synth/lig_dom"/>
</dbReference>
<protein>
    <recommendedName>
        <fullName evidence="7">Acyl-coa synthetase</fullName>
    </recommendedName>
</protein>
<sequence>MRNFHYRQCVWVVSPQLVAIVSVSANRTHLIQSTAIMFTTYDSRTKIWSGVKMPGPFNPQANLGHLILNVLERNPSMVAQVSVESGVELTCEELRLRSIRAAQNLTKLGYQQGDMIGFAVRNRENVAPLVYGCFLIGAPVNCVDPDFTVDDMAHMFRISKPTLVMADGDNVETVKRACRDAEINAKIVVVADDADCDGGDISVKDVLQKTENEQFFFPPYLGDSEKLIAAVVCSSGTTGMPKGICLSHAHIIHQSALICNIHMYRTPFAFSSLYWVSGFYQLIQSPFNNCPRYISTRRFSPEALFEIVEKYSITHVFCPPAQIAMILQSPQLGEANLSSIKTFYSAGGPVSPGLRQSLEKQIPSCRTAVGYGTSEIGYIATDAFGFMREGSVGMLATNIEAKLLDDDGNQVDMKEHGVLWFRYPIKPLGYLHNEAATDELLTDDGWVSTGDVGYFDDDSFLFLVDRKKEIIKYKSYQISPAEIEAVIEQLPEVAQACVVGLFDPVMHVDLPTAVVQIRPHCTLVEERVVEHVANKLAEFKHLRGGVFFMDELPTTKSGKLQRYEIRKYAEMRVGKNASKIHPTGG</sequence>
<evidence type="ECO:0008006" key="7">
    <source>
        <dbReference type="Google" id="ProtNLM"/>
    </source>
</evidence>
<organism evidence="5 6">
    <name type="scientific">Aedes albopictus</name>
    <name type="common">Asian tiger mosquito</name>
    <name type="synonym">Stegomyia albopicta</name>
    <dbReference type="NCBI Taxonomy" id="7160"/>
    <lineage>
        <taxon>Eukaryota</taxon>
        <taxon>Metazoa</taxon>
        <taxon>Ecdysozoa</taxon>
        <taxon>Arthropoda</taxon>
        <taxon>Hexapoda</taxon>
        <taxon>Insecta</taxon>
        <taxon>Pterygota</taxon>
        <taxon>Neoptera</taxon>
        <taxon>Endopterygota</taxon>
        <taxon>Diptera</taxon>
        <taxon>Nematocera</taxon>
        <taxon>Culicoidea</taxon>
        <taxon>Culicidae</taxon>
        <taxon>Culicinae</taxon>
        <taxon>Aedini</taxon>
        <taxon>Aedes</taxon>
        <taxon>Stegomyia</taxon>
    </lineage>
</organism>
<dbReference type="Pfam" id="PF13193">
    <property type="entry name" value="AMP-binding_C"/>
    <property type="match status" value="1"/>
</dbReference>
<evidence type="ECO:0000256" key="1">
    <source>
        <dbReference type="ARBA" id="ARBA00004275"/>
    </source>
</evidence>
<dbReference type="InterPro" id="IPR025110">
    <property type="entry name" value="AMP-bd_C"/>
</dbReference>
<comment type="subcellular location">
    <subcellularLocation>
        <location evidence="1">Peroxisome</location>
    </subcellularLocation>
</comment>
<reference evidence="6" key="1">
    <citation type="journal article" date="2015" name="Proc. Natl. Acad. Sci. U.S.A.">
        <title>Genome sequence of the Asian Tiger mosquito, Aedes albopictus, reveals insights into its biology, genetics, and evolution.</title>
        <authorList>
            <person name="Chen X.G."/>
            <person name="Jiang X."/>
            <person name="Gu J."/>
            <person name="Xu M."/>
            <person name="Wu Y."/>
            <person name="Deng Y."/>
            <person name="Zhang C."/>
            <person name="Bonizzoni M."/>
            <person name="Dermauw W."/>
            <person name="Vontas J."/>
            <person name="Armbruster P."/>
            <person name="Huang X."/>
            <person name="Yang Y."/>
            <person name="Zhang H."/>
            <person name="He W."/>
            <person name="Peng H."/>
            <person name="Liu Y."/>
            <person name="Wu K."/>
            <person name="Chen J."/>
            <person name="Lirakis M."/>
            <person name="Topalis P."/>
            <person name="Van Leeuwen T."/>
            <person name="Hall A.B."/>
            <person name="Jiang X."/>
            <person name="Thorpe C."/>
            <person name="Mueller R.L."/>
            <person name="Sun C."/>
            <person name="Waterhouse R.M."/>
            <person name="Yan G."/>
            <person name="Tu Z.J."/>
            <person name="Fang X."/>
            <person name="James A.A."/>
        </authorList>
    </citation>
    <scope>NUCLEOTIDE SEQUENCE [LARGE SCALE GENOMIC DNA]</scope>
    <source>
        <strain evidence="6">Foshan</strain>
    </source>
</reference>
<accession>A0ABM1Z1G8</accession>
<dbReference type="Pfam" id="PF00501">
    <property type="entry name" value="AMP-binding"/>
    <property type="match status" value="1"/>
</dbReference>
<keyword evidence="6" id="KW-1185">Reference proteome</keyword>
<dbReference type="PANTHER" id="PTHR24096">
    <property type="entry name" value="LONG-CHAIN-FATTY-ACID--COA LIGASE"/>
    <property type="match status" value="1"/>
</dbReference>
<name>A0ABM1Z1G8_AEDAL</name>
<dbReference type="RefSeq" id="XP_019533608.3">
    <property type="nucleotide sequence ID" value="XM_019678063.4"/>
</dbReference>